<accession>A0ABT2LMB1</accession>
<comment type="caution">
    <text evidence="1">The sequence shown here is derived from an EMBL/GenBank/DDBJ whole genome shotgun (WGS) entry which is preliminary data.</text>
</comment>
<name>A0ABT2LMB1_9HYPH</name>
<keyword evidence="2" id="KW-1185">Reference proteome</keyword>
<dbReference type="EMBL" id="JAOCZP010000003">
    <property type="protein sequence ID" value="MCT7375726.1"/>
    <property type="molecule type" value="Genomic_DNA"/>
</dbReference>
<evidence type="ECO:0000313" key="2">
    <source>
        <dbReference type="Proteomes" id="UP001320831"/>
    </source>
</evidence>
<sequence length="95" mass="10099">MKKTASIAGEAMPAAKSSLINAIDTLAEAEGLFETAFMATEALDSTSRNAMSHVLHVALQRLADAKGQLYAIHDPGGKRLQEAMERVRAAEEDAS</sequence>
<gene>
    <name evidence="1" type="ORF">N5A92_11850</name>
</gene>
<dbReference type="Proteomes" id="UP001320831">
    <property type="component" value="Unassembled WGS sequence"/>
</dbReference>
<evidence type="ECO:0000313" key="1">
    <source>
        <dbReference type="EMBL" id="MCT7375726.1"/>
    </source>
</evidence>
<proteinExistence type="predicted"/>
<protein>
    <submittedName>
        <fullName evidence="1">Uncharacterized protein</fullName>
    </submittedName>
</protein>
<organism evidence="1 2">
    <name type="scientific">Chelativorans salis</name>
    <dbReference type="NCBI Taxonomy" id="2978478"/>
    <lineage>
        <taxon>Bacteria</taxon>
        <taxon>Pseudomonadati</taxon>
        <taxon>Pseudomonadota</taxon>
        <taxon>Alphaproteobacteria</taxon>
        <taxon>Hyphomicrobiales</taxon>
        <taxon>Phyllobacteriaceae</taxon>
        <taxon>Chelativorans</taxon>
    </lineage>
</organism>
<reference evidence="1 2" key="1">
    <citation type="submission" date="2022-09" db="EMBL/GenBank/DDBJ databases">
        <title>Chelativorans salina sp. nov., a novel slightly halophilic bacterium isolated from a saline lake sediment enrichment.</title>
        <authorList>
            <person name="Gao L."/>
            <person name="Fang B.-Z."/>
            <person name="Li W.-J."/>
        </authorList>
    </citation>
    <scope>NUCLEOTIDE SEQUENCE [LARGE SCALE GENOMIC DNA]</scope>
    <source>
        <strain evidence="1 2">EGI FJ00035</strain>
    </source>
</reference>